<dbReference type="AlphaFoldDB" id="A0A0M2PVC0"/>
<proteinExistence type="predicted"/>
<dbReference type="EMBL" id="AJTX02000004">
    <property type="protein sequence ID" value="KKJ00095.1"/>
    <property type="molecule type" value="Genomic_DNA"/>
</dbReference>
<gene>
    <name evidence="3" type="ORF">PROH_10150</name>
</gene>
<feature type="transmembrane region" description="Helical" evidence="2">
    <location>
        <begin position="29"/>
        <end position="46"/>
    </location>
</feature>
<keyword evidence="2" id="KW-0812">Transmembrane</keyword>
<accession>A0A0M2PVC0</accession>
<protein>
    <submittedName>
        <fullName evidence="3">Uncharacterized protein</fullName>
    </submittedName>
</protein>
<evidence type="ECO:0000313" key="3">
    <source>
        <dbReference type="EMBL" id="KKJ00095.1"/>
    </source>
</evidence>
<organism evidence="3 4">
    <name type="scientific">Prochlorothrix hollandica PCC 9006 = CALU 1027</name>
    <dbReference type="NCBI Taxonomy" id="317619"/>
    <lineage>
        <taxon>Bacteria</taxon>
        <taxon>Bacillati</taxon>
        <taxon>Cyanobacteriota</taxon>
        <taxon>Cyanophyceae</taxon>
        <taxon>Prochlorotrichales</taxon>
        <taxon>Prochlorotrichaceae</taxon>
        <taxon>Prochlorothrix</taxon>
    </lineage>
</organism>
<keyword evidence="4" id="KW-1185">Reference proteome</keyword>
<dbReference type="RefSeq" id="WP_016923531.1">
    <property type="nucleotide sequence ID" value="NZ_KB235933.1"/>
</dbReference>
<comment type="caution">
    <text evidence="3">The sequence shown here is derived from an EMBL/GenBank/DDBJ whole genome shotgun (WGS) entry which is preliminary data.</text>
</comment>
<feature type="region of interest" description="Disordered" evidence="1">
    <location>
        <begin position="53"/>
        <end position="80"/>
    </location>
</feature>
<name>A0A0M2PVC0_PROHO</name>
<keyword evidence="2" id="KW-0472">Membrane</keyword>
<evidence type="ECO:0000256" key="1">
    <source>
        <dbReference type="SAM" id="MobiDB-lite"/>
    </source>
</evidence>
<evidence type="ECO:0000256" key="2">
    <source>
        <dbReference type="SAM" id="Phobius"/>
    </source>
</evidence>
<dbReference type="STRING" id="317619.GCA_000332315_00803"/>
<evidence type="ECO:0000313" key="4">
    <source>
        <dbReference type="Proteomes" id="UP000034681"/>
    </source>
</evidence>
<feature type="compositionally biased region" description="Pro residues" evidence="1">
    <location>
        <begin position="59"/>
        <end position="80"/>
    </location>
</feature>
<reference evidence="3" key="1">
    <citation type="submission" date="2012-04" db="EMBL/GenBank/DDBJ databases">
        <authorList>
            <person name="Borisov I.G."/>
            <person name="Ivanikova N.V."/>
            <person name="Pinevich A.V."/>
        </authorList>
    </citation>
    <scope>NUCLEOTIDE SEQUENCE</scope>
    <source>
        <strain evidence="3">CALU 1027</strain>
    </source>
</reference>
<dbReference type="Proteomes" id="UP000034681">
    <property type="component" value="Unassembled WGS sequence"/>
</dbReference>
<feature type="transmembrane region" description="Helical" evidence="2">
    <location>
        <begin position="7"/>
        <end position="23"/>
    </location>
</feature>
<sequence length="80" mass="8709">MSDLMVQRWIVGLVLLGGLIFLLDLDPQGFLPSPLMLVGGLVLAIASNRRPLRPTIAKPEPPPPLPTPPPRPSPRLPFED</sequence>
<keyword evidence="2" id="KW-1133">Transmembrane helix</keyword>